<name>A0A919P773_9CELL</name>
<dbReference type="EMBL" id="BONK01000013">
    <property type="protein sequence ID" value="GIG22846.1"/>
    <property type="molecule type" value="Genomic_DNA"/>
</dbReference>
<sequence>MRDDATARGGRDLRGRPDDGHAAGRRVRAGRRVVPSDDALAVPTVRATRRSAAVGWPAGIGGDAS</sequence>
<gene>
    <name evidence="2" type="ORF">Cch01nite_35700</name>
</gene>
<evidence type="ECO:0000256" key="1">
    <source>
        <dbReference type="SAM" id="MobiDB-lite"/>
    </source>
</evidence>
<reference evidence="2" key="1">
    <citation type="submission" date="2021-01" db="EMBL/GenBank/DDBJ databases">
        <title>Whole genome shotgun sequence of Cellulomonas chitinilytica NBRC 110799.</title>
        <authorList>
            <person name="Komaki H."/>
            <person name="Tamura T."/>
        </authorList>
    </citation>
    <scope>NUCLEOTIDE SEQUENCE</scope>
    <source>
        <strain evidence="2">NBRC 110799</strain>
    </source>
</reference>
<dbReference type="Proteomes" id="UP000632740">
    <property type="component" value="Unassembled WGS sequence"/>
</dbReference>
<proteinExistence type="predicted"/>
<feature type="compositionally biased region" description="Basic and acidic residues" evidence="1">
    <location>
        <begin position="1"/>
        <end position="22"/>
    </location>
</feature>
<evidence type="ECO:0000313" key="2">
    <source>
        <dbReference type="EMBL" id="GIG22846.1"/>
    </source>
</evidence>
<comment type="caution">
    <text evidence="2">The sequence shown here is derived from an EMBL/GenBank/DDBJ whole genome shotgun (WGS) entry which is preliminary data.</text>
</comment>
<organism evidence="2 3">
    <name type="scientific">Cellulomonas chitinilytica</name>
    <dbReference type="NCBI Taxonomy" id="398759"/>
    <lineage>
        <taxon>Bacteria</taxon>
        <taxon>Bacillati</taxon>
        <taxon>Actinomycetota</taxon>
        <taxon>Actinomycetes</taxon>
        <taxon>Micrococcales</taxon>
        <taxon>Cellulomonadaceae</taxon>
        <taxon>Cellulomonas</taxon>
    </lineage>
</organism>
<dbReference type="AlphaFoldDB" id="A0A919P773"/>
<dbReference type="RefSeq" id="WP_203757854.1">
    <property type="nucleotide sequence ID" value="NZ_BONK01000013.1"/>
</dbReference>
<accession>A0A919P773</accession>
<evidence type="ECO:0000313" key="3">
    <source>
        <dbReference type="Proteomes" id="UP000632740"/>
    </source>
</evidence>
<feature type="region of interest" description="Disordered" evidence="1">
    <location>
        <begin position="1"/>
        <end position="30"/>
    </location>
</feature>
<keyword evidence="3" id="KW-1185">Reference proteome</keyword>
<protein>
    <submittedName>
        <fullName evidence="2">Uncharacterized protein</fullName>
    </submittedName>
</protein>